<evidence type="ECO:0000313" key="3">
    <source>
        <dbReference type="EMBL" id="CAK0790168.1"/>
    </source>
</evidence>
<feature type="chain" id="PRO_5046145553" description="ShKT domain-containing protein" evidence="1">
    <location>
        <begin position="21"/>
        <end position="119"/>
    </location>
</feature>
<evidence type="ECO:0000259" key="2">
    <source>
        <dbReference type="Pfam" id="PF01549"/>
    </source>
</evidence>
<feature type="domain" description="ShKT" evidence="2">
    <location>
        <begin position="48"/>
        <end position="77"/>
    </location>
</feature>
<name>A0ABN9PBF2_9DINO</name>
<reference evidence="3" key="1">
    <citation type="submission" date="2023-10" db="EMBL/GenBank/DDBJ databases">
        <authorList>
            <person name="Chen Y."/>
            <person name="Shah S."/>
            <person name="Dougan E. K."/>
            <person name="Thang M."/>
            <person name="Chan C."/>
        </authorList>
    </citation>
    <scope>NUCLEOTIDE SEQUENCE [LARGE SCALE GENOMIC DNA]</scope>
</reference>
<sequence>MVVGRFPVVALFGILPVARSWISPEPTPCADDDAGAIEVAKGFAMKVNGCADVRVYCDDPKLGSIARQVCPFTCGVCQVAGCLVTDGTDLSSAYPCACGSRTCFTNVHFSHKSVPHVRG</sequence>
<dbReference type="Proteomes" id="UP001189429">
    <property type="component" value="Unassembled WGS sequence"/>
</dbReference>
<dbReference type="EMBL" id="CAUYUJ010000370">
    <property type="protein sequence ID" value="CAK0790168.1"/>
    <property type="molecule type" value="Genomic_DNA"/>
</dbReference>
<proteinExistence type="predicted"/>
<organism evidence="3 4">
    <name type="scientific">Prorocentrum cordatum</name>
    <dbReference type="NCBI Taxonomy" id="2364126"/>
    <lineage>
        <taxon>Eukaryota</taxon>
        <taxon>Sar</taxon>
        <taxon>Alveolata</taxon>
        <taxon>Dinophyceae</taxon>
        <taxon>Prorocentrales</taxon>
        <taxon>Prorocentraceae</taxon>
        <taxon>Prorocentrum</taxon>
    </lineage>
</organism>
<dbReference type="Gene3D" id="1.10.10.1870">
    <property type="entry name" value="ShTK domain-like"/>
    <property type="match status" value="1"/>
</dbReference>
<gene>
    <name evidence="3" type="ORF">PCOR1329_LOCUS1521</name>
</gene>
<protein>
    <recommendedName>
        <fullName evidence="2">ShKT domain-containing protein</fullName>
    </recommendedName>
</protein>
<evidence type="ECO:0000256" key="1">
    <source>
        <dbReference type="SAM" id="SignalP"/>
    </source>
</evidence>
<evidence type="ECO:0000313" key="4">
    <source>
        <dbReference type="Proteomes" id="UP001189429"/>
    </source>
</evidence>
<comment type="caution">
    <text evidence="3">The sequence shown here is derived from an EMBL/GenBank/DDBJ whole genome shotgun (WGS) entry which is preliminary data.</text>
</comment>
<dbReference type="Pfam" id="PF01549">
    <property type="entry name" value="ShK"/>
    <property type="match status" value="1"/>
</dbReference>
<accession>A0ABN9PBF2</accession>
<feature type="signal peptide" evidence="1">
    <location>
        <begin position="1"/>
        <end position="20"/>
    </location>
</feature>
<keyword evidence="1" id="KW-0732">Signal</keyword>
<keyword evidence="4" id="KW-1185">Reference proteome</keyword>
<dbReference type="InterPro" id="IPR003582">
    <property type="entry name" value="ShKT_dom"/>
</dbReference>